<protein>
    <submittedName>
        <fullName evidence="1">Uncharacterized protein DUF4303</fullName>
    </submittedName>
</protein>
<sequence length="249" mass="27963">MTWSLFYRFDNDVPTDFHELRQFGSSLWSANGKVITMGHSMVTEFASPQAAKDALVQRGKEIEAQGYKRVRQGIHDPARIDFPLLTTEIREGARRAFQAIRAAHPDETIRLFALGSDDGAMTIVHAAGNLALSALGDMDDESEVWHFAEWPYEEGGEFLDIAYRMILACHRSDLPCDVEFDVLHAGLFEACIAAMEQLDREGFFGTGEAREEVVLLCQSEGTEDMEGSIGRLNTSRVVSRLERWIKLCE</sequence>
<organism evidence="1 2">
    <name type="scientific">Variovorax beijingensis</name>
    <dbReference type="NCBI Taxonomy" id="2496117"/>
    <lineage>
        <taxon>Bacteria</taxon>
        <taxon>Pseudomonadati</taxon>
        <taxon>Pseudomonadota</taxon>
        <taxon>Betaproteobacteria</taxon>
        <taxon>Burkholderiales</taxon>
        <taxon>Comamonadaceae</taxon>
        <taxon>Variovorax</taxon>
    </lineage>
</organism>
<reference evidence="1 2" key="1">
    <citation type="submission" date="2019-06" db="EMBL/GenBank/DDBJ databases">
        <title>Sorghum-associated microbial communities from plants grown in Nebraska, USA.</title>
        <authorList>
            <person name="Schachtman D."/>
        </authorList>
    </citation>
    <scope>NUCLEOTIDE SEQUENCE [LARGE SCALE GENOMIC DNA]</scope>
    <source>
        <strain evidence="1 2">T529</strain>
    </source>
</reference>
<dbReference type="AlphaFoldDB" id="A0A561BE22"/>
<gene>
    <name evidence="1" type="ORF">FB547_110107</name>
</gene>
<name>A0A561BE22_9BURK</name>
<dbReference type="Pfam" id="PF14136">
    <property type="entry name" value="DUF4303"/>
    <property type="match status" value="1"/>
</dbReference>
<accession>A0A561BE22</accession>
<dbReference type="InterPro" id="IPR025409">
    <property type="entry name" value="DUF4303"/>
</dbReference>
<dbReference type="RefSeq" id="WP_225613151.1">
    <property type="nucleotide sequence ID" value="NZ_VIVL01000010.1"/>
</dbReference>
<evidence type="ECO:0000313" key="2">
    <source>
        <dbReference type="Proteomes" id="UP000319722"/>
    </source>
</evidence>
<comment type="caution">
    <text evidence="1">The sequence shown here is derived from an EMBL/GenBank/DDBJ whole genome shotgun (WGS) entry which is preliminary data.</text>
</comment>
<evidence type="ECO:0000313" key="1">
    <source>
        <dbReference type="EMBL" id="TWD77145.1"/>
    </source>
</evidence>
<proteinExistence type="predicted"/>
<dbReference type="EMBL" id="VIVL01000010">
    <property type="protein sequence ID" value="TWD77145.1"/>
    <property type="molecule type" value="Genomic_DNA"/>
</dbReference>
<dbReference type="Proteomes" id="UP000319722">
    <property type="component" value="Unassembled WGS sequence"/>
</dbReference>